<sequence length="72" mass="8846">MTQLMAKYKFTQEQFDRISLLLKRRLEESRDEQKKTRAEIRRSGFYISHHFKGFTNDNLKELLQRKEIEIVK</sequence>
<gene>
    <name evidence="1" type="ORF">HR08_03585</name>
</gene>
<proteinExistence type="predicted"/>
<organism evidence="1 2">
    <name type="scientific">Porphyromonas gulae</name>
    <dbReference type="NCBI Taxonomy" id="111105"/>
    <lineage>
        <taxon>Bacteria</taxon>
        <taxon>Pseudomonadati</taxon>
        <taxon>Bacteroidota</taxon>
        <taxon>Bacteroidia</taxon>
        <taxon>Bacteroidales</taxon>
        <taxon>Porphyromonadaceae</taxon>
        <taxon>Porphyromonas</taxon>
    </lineage>
</organism>
<dbReference type="EMBL" id="JRAI01000034">
    <property type="protein sequence ID" value="KGN86518.1"/>
    <property type="molecule type" value="Genomic_DNA"/>
</dbReference>
<dbReference type="Proteomes" id="UP000030130">
    <property type="component" value="Unassembled WGS sequence"/>
</dbReference>
<dbReference type="STRING" id="111105.HR09_10110"/>
<accession>A0A099WYH7</accession>
<reference evidence="1 2" key="1">
    <citation type="submission" date="2014-08" db="EMBL/GenBank/DDBJ databases">
        <title>Porphyromonas gulae strain:COT-052_OH1451 Genome sequencing.</title>
        <authorList>
            <person name="Wallis C."/>
            <person name="Deusch O."/>
            <person name="O'Flynn C."/>
            <person name="Davis I."/>
            <person name="Jospin G."/>
            <person name="Darling A.E."/>
            <person name="Coil D.A."/>
            <person name="Alexiev A."/>
            <person name="Horsfall A."/>
            <person name="Kirkwood N."/>
            <person name="Harris S."/>
            <person name="Eisen J.A."/>
        </authorList>
    </citation>
    <scope>NUCLEOTIDE SEQUENCE [LARGE SCALE GENOMIC DNA]</scope>
    <source>
        <strain evidence="2">COT-052 OH1451</strain>
    </source>
</reference>
<evidence type="ECO:0000313" key="2">
    <source>
        <dbReference type="Proteomes" id="UP000030130"/>
    </source>
</evidence>
<dbReference type="AlphaFoldDB" id="A0A099WYH7"/>
<protein>
    <submittedName>
        <fullName evidence="1">Uncharacterized protein</fullName>
    </submittedName>
</protein>
<evidence type="ECO:0000313" key="1">
    <source>
        <dbReference type="EMBL" id="KGN86518.1"/>
    </source>
</evidence>
<name>A0A099WYH7_9PORP</name>
<comment type="caution">
    <text evidence="1">The sequence shown here is derived from an EMBL/GenBank/DDBJ whole genome shotgun (WGS) entry which is preliminary data.</text>
</comment>